<evidence type="ECO:0000256" key="2">
    <source>
        <dbReference type="ARBA" id="ARBA00022692"/>
    </source>
</evidence>
<keyword evidence="8" id="KW-1185">Reference proteome</keyword>
<evidence type="ECO:0000313" key="8">
    <source>
        <dbReference type="Proteomes" id="UP000292702"/>
    </source>
</evidence>
<name>A0A4R0REQ0_9APHY</name>
<dbReference type="Pfam" id="PF00335">
    <property type="entry name" value="Tetraspanin"/>
    <property type="match status" value="1"/>
</dbReference>
<feature type="transmembrane region" description="Helical" evidence="6">
    <location>
        <begin position="758"/>
        <end position="778"/>
    </location>
</feature>
<evidence type="ECO:0000256" key="4">
    <source>
        <dbReference type="ARBA" id="ARBA00023136"/>
    </source>
</evidence>
<evidence type="ECO:0000256" key="5">
    <source>
        <dbReference type="SAM" id="MobiDB-lite"/>
    </source>
</evidence>
<dbReference type="OrthoDB" id="5582002at2759"/>
<feature type="compositionally biased region" description="Polar residues" evidence="5">
    <location>
        <begin position="41"/>
        <end position="52"/>
    </location>
</feature>
<keyword evidence="3 6" id="KW-1133">Transmembrane helix</keyword>
<comment type="subcellular location">
    <subcellularLocation>
        <location evidence="1">Membrane</location>
        <topology evidence="1">Multi-pass membrane protein</topology>
    </subcellularLocation>
</comment>
<dbReference type="EMBL" id="RWJN01000164">
    <property type="protein sequence ID" value="TCD65782.1"/>
    <property type="molecule type" value="Genomic_DNA"/>
</dbReference>
<feature type="region of interest" description="Disordered" evidence="5">
    <location>
        <begin position="1"/>
        <end position="79"/>
    </location>
</feature>
<evidence type="ECO:0008006" key="9">
    <source>
        <dbReference type="Google" id="ProtNLM"/>
    </source>
</evidence>
<feature type="compositionally biased region" description="Low complexity" evidence="5">
    <location>
        <begin position="649"/>
        <end position="683"/>
    </location>
</feature>
<dbReference type="STRING" id="92696.A0A4R0REQ0"/>
<feature type="region of interest" description="Disordered" evidence="5">
    <location>
        <begin position="448"/>
        <end position="518"/>
    </location>
</feature>
<evidence type="ECO:0000313" key="7">
    <source>
        <dbReference type="EMBL" id="TCD65782.1"/>
    </source>
</evidence>
<dbReference type="InterPro" id="IPR018499">
    <property type="entry name" value="Tetraspanin/Peripherin"/>
</dbReference>
<dbReference type="GO" id="GO:0016020">
    <property type="term" value="C:membrane"/>
    <property type="evidence" value="ECO:0007669"/>
    <property type="project" value="UniProtKB-SubCell"/>
</dbReference>
<feature type="transmembrane region" description="Helical" evidence="6">
    <location>
        <begin position="198"/>
        <end position="218"/>
    </location>
</feature>
<feature type="transmembrane region" description="Helical" evidence="6">
    <location>
        <begin position="820"/>
        <end position="842"/>
    </location>
</feature>
<feature type="transmembrane region" description="Helical" evidence="6">
    <location>
        <begin position="790"/>
        <end position="814"/>
    </location>
</feature>
<feature type="region of interest" description="Disordered" evidence="5">
    <location>
        <begin position="649"/>
        <end position="688"/>
    </location>
</feature>
<organism evidence="7 8">
    <name type="scientific">Steccherinum ochraceum</name>
    <dbReference type="NCBI Taxonomy" id="92696"/>
    <lineage>
        <taxon>Eukaryota</taxon>
        <taxon>Fungi</taxon>
        <taxon>Dikarya</taxon>
        <taxon>Basidiomycota</taxon>
        <taxon>Agaricomycotina</taxon>
        <taxon>Agaricomycetes</taxon>
        <taxon>Polyporales</taxon>
        <taxon>Steccherinaceae</taxon>
        <taxon>Steccherinum</taxon>
    </lineage>
</organism>
<sequence>MEYDRKSNVSSFYGGRRSNAEALNSDYPPPDSQSPGMRADSASSFYNPNGPSRASAELLTRPTAGYNSGSYYKTGRAEPVKGGYDEEEAVGSKDDGFDVFADFNNAGPRYSTAFGTSNTGYIPVNSPAPSKLLEDVGNTGPVEMVTVPTLGPEWKASELRELTGKISKEEARERRADKWKEWKRGERGMCGRYFTRKFTVWFMFGLCVAIALVLAFTIPRVPGFEFNASTPLIAATSPFNTSVPTIFSPAPTNFSFPALADLELDTSSSFLPVSIHNVHGSVYDLQTNMLVGTGDSGHFSVPAKSFPKMQLPLNFTYIASNSSDQTWANWHNACRNRGNYPDNTRPPLQFRLVLDVVINGLVGHHTAGMQASFWSRQFTFTLYRTLLMLLDFIFDRSCLDTLRTDYNTTDIIIYALFYIHVSSMRIPFMQTLPSFAIVLGLRTSLQNRTASPQEDMDTDNVPSRCVRRRHTPSPQLGAPAQPATPQAASTSLSNPYSPPPTITVQTEDNEGGVSEEGQQSTVMLVPQQVHGLGLTSVHGMPERDASMALPFASRQFYGIHRMQTFYPPSQGGEDVSPNAATAVSTLDMADAYAPAELLSVTPVSSVQSSGSSGGLSRSSSWVSILPAAAAELLSPSLSSLAASRRSLSLPGSPILPTSRPSTSPSSPCAEVHAPSPAPSYHSPMVSSLSTADKLTRKFPVHRRSMRNISIAAMNRSMKGRGGAAFAGTLLGEGEGLGIDWPDRWTKHKWCLMLSVCTIFLYGLGGLVYSVLTWFQTWMYADVMSITDYDILVLITISSGLLLFTFLIGITGTILNSRPILAIYALLLWPAFASILAIGYTSYKRSTFALDRKLNFAWSQWYTALDRLIIQNALHCCGFYDSMHEVTSSKTCYVRTNLPGCKAKLLAFEKANLERIWVVAFSLVPLHIFNIFVALCCSNHVNVQFGKGIMPKRYRLKGEDVRKDAERILGAVGTVARPGIVRSPSSSVFREDKVETTPLLDGGDGYAAVYVPSLGGYEDKRL</sequence>
<proteinExistence type="predicted"/>
<comment type="caution">
    <text evidence="7">The sequence shown here is derived from an EMBL/GenBank/DDBJ whole genome shotgun (WGS) entry which is preliminary data.</text>
</comment>
<protein>
    <recommendedName>
        <fullName evidence="9">Tetraspanin Tsp2</fullName>
    </recommendedName>
</protein>
<feature type="transmembrane region" description="Helical" evidence="6">
    <location>
        <begin position="915"/>
        <end position="934"/>
    </location>
</feature>
<dbReference type="AlphaFoldDB" id="A0A4R0REQ0"/>
<evidence type="ECO:0000256" key="1">
    <source>
        <dbReference type="ARBA" id="ARBA00004141"/>
    </source>
</evidence>
<reference evidence="7 8" key="1">
    <citation type="submission" date="2018-11" db="EMBL/GenBank/DDBJ databases">
        <title>Genome assembly of Steccherinum ochraceum LE-BIN_3174, the white-rot fungus of the Steccherinaceae family (The Residual Polyporoid clade, Polyporales, Basidiomycota).</title>
        <authorList>
            <person name="Fedorova T.V."/>
            <person name="Glazunova O.A."/>
            <person name="Landesman E.O."/>
            <person name="Moiseenko K.V."/>
            <person name="Psurtseva N.V."/>
            <person name="Savinova O.S."/>
            <person name="Shakhova N.V."/>
            <person name="Tyazhelova T.V."/>
            <person name="Vasina D.V."/>
        </authorList>
    </citation>
    <scope>NUCLEOTIDE SEQUENCE [LARGE SCALE GENOMIC DNA]</scope>
    <source>
        <strain evidence="7 8">LE-BIN_3174</strain>
    </source>
</reference>
<feature type="compositionally biased region" description="Low complexity" evidence="5">
    <location>
        <begin position="478"/>
        <end position="491"/>
    </location>
</feature>
<keyword evidence="4 6" id="KW-0472">Membrane</keyword>
<gene>
    <name evidence="7" type="ORF">EIP91_002221</name>
</gene>
<evidence type="ECO:0000256" key="6">
    <source>
        <dbReference type="SAM" id="Phobius"/>
    </source>
</evidence>
<dbReference type="Proteomes" id="UP000292702">
    <property type="component" value="Unassembled WGS sequence"/>
</dbReference>
<evidence type="ECO:0000256" key="3">
    <source>
        <dbReference type="ARBA" id="ARBA00022989"/>
    </source>
</evidence>
<keyword evidence="2 6" id="KW-0812">Transmembrane</keyword>
<accession>A0A4R0REQ0</accession>